<dbReference type="InterPro" id="IPR051052">
    <property type="entry name" value="Diverse_substrate_MTase"/>
</dbReference>
<dbReference type="RefSeq" id="XP_034145696.1">
    <property type="nucleotide sequence ID" value="XM_034289805.1"/>
</dbReference>
<dbReference type="SUPFAM" id="SSF53335">
    <property type="entry name" value="S-adenosyl-L-methionine-dependent methyltransferases"/>
    <property type="match status" value="1"/>
</dbReference>
<dbReference type="GO" id="GO:0008757">
    <property type="term" value="F:S-adenosylmethionine-dependent methyltransferase activity"/>
    <property type="evidence" value="ECO:0007669"/>
    <property type="project" value="InterPro"/>
</dbReference>
<dbReference type="Gene3D" id="3.40.50.150">
    <property type="entry name" value="Vaccinia Virus protein VP39"/>
    <property type="match status" value="1"/>
</dbReference>
<evidence type="ECO:0000313" key="3">
    <source>
        <dbReference type="Proteomes" id="UP000265140"/>
    </source>
</evidence>
<dbReference type="CDD" id="cd02440">
    <property type="entry name" value="AdoMet_MTases"/>
    <property type="match status" value="1"/>
</dbReference>
<dbReference type="InterPro" id="IPR013216">
    <property type="entry name" value="Methyltransf_11"/>
</dbReference>
<accession>A0AAY5L1G2</accession>
<dbReference type="PANTHER" id="PTHR44942:SF9">
    <property type="entry name" value="NOVEL PROTEIN-RELATED"/>
    <property type="match status" value="1"/>
</dbReference>
<dbReference type="InterPro" id="IPR029063">
    <property type="entry name" value="SAM-dependent_MTases_sf"/>
</dbReference>
<reference evidence="2" key="2">
    <citation type="submission" date="2025-08" db="UniProtKB">
        <authorList>
            <consortium name="Ensembl"/>
        </authorList>
    </citation>
    <scope>IDENTIFICATION</scope>
</reference>
<dbReference type="Ensembl" id="ENSELUT00000110728.1">
    <property type="protein sequence ID" value="ENSELUP00000094836.1"/>
    <property type="gene ID" value="ENSELUG00000036203.1"/>
</dbReference>
<proteinExistence type="predicted"/>
<reference evidence="2 3" key="1">
    <citation type="submission" date="2020-02" db="EMBL/GenBank/DDBJ databases">
        <title>Esox lucius (northern pike) genome, fEsoLuc1, primary haplotype.</title>
        <authorList>
            <person name="Myers G."/>
            <person name="Karagic N."/>
            <person name="Meyer A."/>
            <person name="Pippel M."/>
            <person name="Reichard M."/>
            <person name="Winkler S."/>
            <person name="Tracey A."/>
            <person name="Sims Y."/>
            <person name="Howe K."/>
            <person name="Rhie A."/>
            <person name="Formenti G."/>
            <person name="Durbin R."/>
            <person name="Fedrigo O."/>
            <person name="Jarvis E.D."/>
        </authorList>
    </citation>
    <scope>NUCLEOTIDE SEQUENCE [LARGE SCALE GENOMIC DNA]</scope>
</reference>
<dbReference type="AlphaFoldDB" id="A0AAY5L1G2"/>
<organism evidence="2 3">
    <name type="scientific">Esox lucius</name>
    <name type="common">Northern pike</name>
    <dbReference type="NCBI Taxonomy" id="8010"/>
    <lineage>
        <taxon>Eukaryota</taxon>
        <taxon>Metazoa</taxon>
        <taxon>Chordata</taxon>
        <taxon>Craniata</taxon>
        <taxon>Vertebrata</taxon>
        <taxon>Euteleostomi</taxon>
        <taxon>Actinopterygii</taxon>
        <taxon>Neopterygii</taxon>
        <taxon>Teleostei</taxon>
        <taxon>Protacanthopterygii</taxon>
        <taxon>Esociformes</taxon>
        <taxon>Esocidae</taxon>
        <taxon>Esox</taxon>
    </lineage>
</organism>
<keyword evidence="3" id="KW-1185">Reference proteome</keyword>
<evidence type="ECO:0000259" key="1">
    <source>
        <dbReference type="Pfam" id="PF08241"/>
    </source>
</evidence>
<protein>
    <recommendedName>
        <fullName evidence="1">Methyltransferase type 11 domain-containing protein</fullName>
    </recommendedName>
</protein>
<reference evidence="2" key="3">
    <citation type="submission" date="2025-09" db="UniProtKB">
        <authorList>
            <consortium name="Ensembl"/>
        </authorList>
    </citation>
    <scope>IDENTIFICATION</scope>
</reference>
<feature type="domain" description="Methyltransferase type 11" evidence="1">
    <location>
        <begin position="46"/>
        <end position="123"/>
    </location>
</feature>
<dbReference type="Proteomes" id="UP000265140">
    <property type="component" value="Chromosome 22"/>
</dbReference>
<name>A0AAY5L1G2_ESOLU</name>
<dbReference type="GeneID" id="105023182"/>
<sequence length="268" mass="29960">MAHRHFEGKKHSSAYLKYRVSPPMEVTEEILGFLEKKKGIPFDLAVDVGCGSGQGTVLLAPHFTQVVGTDISPAQLEVALANCKAPNISYRLCPAEELPFSDGGVHLVTSMNAAHWFDRPQFLQGGRQGVEAQWVSGTGQLCCRQHSQDLSDICQKFFKTLLPFRSAHLGLSSTAPLYRKMYNSCPYPDKEWHECDVRRPMPLCDYIGMVETLSSYQVLSKEEPVKAHSFSLEFQKRLFSVMGVSSPEIEVIVVIKYLYWLASKPAAT</sequence>
<dbReference type="PANTHER" id="PTHR44942">
    <property type="entry name" value="METHYLTRANSF_11 DOMAIN-CONTAINING PROTEIN"/>
    <property type="match status" value="1"/>
</dbReference>
<dbReference type="GeneTree" id="ENSGT00940000165586"/>
<evidence type="ECO:0000313" key="2">
    <source>
        <dbReference type="Ensembl" id="ENSELUP00000094836.1"/>
    </source>
</evidence>
<dbReference type="Pfam" id="PF08241">
    <property type="entry name" value="Methyltransf_11"/>
    <property type="match status" value="1"/>
</dbReference>